<dbReference type="PRINTS" id="PR00471">
    <property type="entry name" value="ACETATEKNASE"/>
</dbReference>
<proteinExistence type="inferred from homology"/>
<dbReference type="InterPro" id="IPR004372">
    <property type="entry name" value="Ac/propionate_kinase"/>
</dbReference>
<evidence type="ECO:0000313" key="10">
    <source>
        <dbReference type="Proteomes" id="UP000030635"/>
    </source>
</evidence>
<feature type="binding site" evidence="7">
    <location>
        <begin position="331"/>
        <end position="335"/>
    </location>
    <ligand>
        <name>ATP</name>
        <dbReference type="ChEBI" id="CHEBI:30616"/>
    </ligand>
</feature>
<keyword evidence="4 7" id="KW-0547">Nucleotide-binding</keyword>
<dbReference type="GO" id="GO:0008776">
    <property type="term" value="F:acetate kinase activity"/>
    <property type="evidence" value="ECO:0007669"/>
    <property type="project" value="UniProtKB-UniRule"/>
</dbReference>
<feature type="binding site" evidence="7">
    <location>
        <position position="7"/>
    </location>
    <ligand>
        <name>Mg(2+)</name>
        <dbReference type="ChEBI" id="CHEBI:18420"/>
    </ligand>
</feature>
<dbReference type="RefSeq" id="WP_039311049.1">
    <property type="nucleotide sequence ID" value="NZ_CP006905.1"/>
</dbReference>
<dbReference type="HOGENOM" id="CLU_020352_0_1_9"/>
<comment type="catalytic activity">
    <reaction evidence="7">
        <text>acetate + ATP = acetyl phosphate + ADP</text>
        <dbReference type="Rhea" id="RHEA:11352"/>
        <dbReference type="ChEBI" id="CHEBI:22191"/>
        <dbReference type="ChEBI" id="CHEBI:30089"/>
        <dbReference type="ChEBI" id="CHEBI:30616"/>
        <dbReference type="ChEBI" id="CHEBI:456216"/>
        <dbReference type="EC" id="2.7.2.1"/>
    </reaction>
</comment>
<feature type="binding site" evidence="7">
    <location>
        <position position="384"/>
    </location>
    <ligand>
        <name>Mg(2+)</name>
        <dbReference type="ChEBI" id="CHEBI:18420"/>
    </ligand>
</feature>
<feature type="site" description="Transition state stabilizer" evidence="7">
    <location>
        <position position="241"/>
    </location>
</feature>
<dbReference type="GO" id="GO:0006083">
    <property type="term" value="P:acetate metabolic process"/>
    <property type="evidence" value="ECO:0007669"/>
    <property type="project" value="TreeGrafter"/>
</dbReference>
<organism evidence="9 10">
    <name type="scientific">Clostridium baratii str. Sullivan</name>
    <dbReference type="NCBI Taxonomy" id="1415775"/>
    <lineage>
        <taxon>Bacteria</taxon>
        <taxon>Bacillati</taxon>
        <taxon>Bacillota</taxon>
        <taxon>Clostridia</taxon>
        <taxon>Eubacteriales</taxon>
        <taxon>Clostridiaceae</taxon>
        <taxon>Clostridium</taxon>
    </lineage>
</organism>
<keyword evidence="10" id="KW-1185">Reference proteome</keyword>
<feature type="binding site" evidence="7">
    <location>
        <position position="91"/>
    </location>
    <ligand>
        <name>substrate</name>
    </ligand>
</feature>
<evidence type="ECO:0000256" key="1">
    <source>
        <dbReference type="ARBA" id="ARBA00008748"/>
    </source>
</evidence>
<protein>
    <recommendedName>
        <fullName evidence="7">Acetate kinase</fullName>
        <ecNumber evidence="7">2.7.2.1</ecNumber>
    </recommendedName>
    <alternativeName>
        <fullName evidence="7">Acetokinase</fullName>
    </alternativeName>
</protein>
<dbReference type="GO" id="GO:0005524">
    <property type="term" value="F:ATP binding"/>
    <property type="evidence" value="ECO:0007669"/>
    <property type="project" value="UniProtKB-KW"/>
</dbReference>
<dbReference type="PROSITE" id="PS01076">
    <property type="entry name" value="ACETATE_KINASE_2"/>
    <property type="match status" value="1"/>
</dbReference>
<dbReference type="GO" id="GO:0006085">
    <property type="term" value="P:acetyl-CoA biosynthetic process"/>
    <property type="evidence" value="ECO:0007669"/>
    <property type="project" value="UniProtKB-UniRule"/>
</dbReference>
<comment type="subcellular location">
    <subcellularLocation>
        <location evidence="7">Cytoplasm</location>
    </subcellularLocation>
</comment>
<feature type="site" description="Transition state stabilizer" evidence="7">
    <location>
        <position position="180"/>
    </location>
</feature>
<keyword evidence="7" id="KW-0479">Metal-binding</keyword>
<dbReference type="PANTHER" id="PTHR21060">
    <property type="entry name" value="ACETATE KINASE"/>
    <property type="match status" value="1"/>
</dbReference>
<dbReference type="EMBL" id="CP006905">
    <property type="protein sequence ID" value="AIY82641.1"/>
    <property type="molecule type" value="Genomic_DNA"/>
</dbReference>
<dbReference type="CDD" id="cd24010">
    <property type="entry name" value="ASKHA_NBD_AcK_PK"/>
    <property type="match status" value="1"/>
</dbReference>
<name>A0A0A7FUY1_9CLOT</name>
<dbReference type="InterPro" id="IPR023865">
    <property type="entry name" value="Aliphatic_acid_kinase_CS"/>
</dbReference>
<dbReference type="PANTHER" id="PTHR21060:SF15">
    <property type="entry name" value="ACETATE KINASE-RELATED"/>
    <property type="match status" value="1"/>
</dbReference>
<dbReference type="PROSITE" id="PS01075">
    <property type="entry name" value="ACETATE_KINASE_1"/>
    <property type="match status" value="1"/>
</dbReference>
<dbReference type="UniPathway" id="UPA00340">
    <property type="reaction ID" value="UER00458"/>
</dbReference>
<keyword evidence="3 7" id="KW-0808">Transferase</keyword>
<keyword evidence="2 7" id="KW-0963">Cytoplasm</keyword>
<dbReference type="NCBIfam" id="TIGR00016">
    <property type="entry name" value="ackA"/>
    <property type="match status" value="1"/>
</dbReference>
<evidence type="ECO:0000313" key="9">
    <source>
        <dbReference type="EMBL" id="AIY82641.1"/>
    </source>
</evidence>
<dbReference type="AlphaFoldDB" id="A0A0A7FUY1"/>
<comment type="similarity">
    <text evidence="1 7 8">Belongs to the acetokinase family.</text>
</comment>
<dbReference type="InterPro" id="IPR000890">
    <property type="entry name" value="Aliphatic_acid_kin_short-chain"/>
</dbReference>
<dbReference type="SUPFAM" id="SSF53067">
    <property type="entry name" value="Actin-like ATPase domain"/>
    <property type="match status" value="2"/>
</dbReference>
<evidence type="ECO:0000256" key="3">
    <source>
        <dbReference type="ARBA" id="ARBA00022679"/>
    </source>
</evidence>
<keyword evidence="5 7" id="KW-0418">Kinase</keyword>
<feature type="active site" description="Proton donor/acceptor" evidence="7">
    <location>
        <position position="148"/>
    </location>
</feature>
<accession>A0A0A7FUY1</accession>
<evidence type="ECO:0000256" key="7">
    <source>
        <dbReference type="HAMAP-Rule" id="MF_00020"/>
    </source>
</evidence>
<keyword evidence="6 7" id="KW-0067">ATP-binding</keyword>
<sequence>MKILVINCGSSSLKYQLIDMENETKIAQGLVERIGIDGSRLVHKGQDLEKHIIESKVNDHKDAIELVLGTLLDEKIGVISSMDEITAVGHRVVHGGEKYSESVIVDEEVISYLEECSKLAPLHNPCNITGIKECKKLMKDTPMIAVFDTAFHQTLPEKAYIYPIDYNLYKEYKIRKYGFHGTSHKYVSMKLAEVMGKDIKDLKIITCHLGNGASIAAVKNGKCIDTTMGFTPLAGIPMGTRSGNIDPSIIPYLIEECGYTIEEVSKSLNNSSGVLGISGVSSDFRDIEEAANEDNKRAKLALDIFHYRIREVIGSYIVAMEGVDAIVFTAGVGENSPETREECLKNLEFLGIEFDEEKNKVRGKLREISKENSKVKAYVIPTNEELMIAKETVNLLKK</sequence>
<evidence type="ECO:0000256" key="4">
    <source>
        <dbReference type="ARBA" id="ARBA00022741"/>
    </source>
</evidence>
<dbReference type="Proteomes" id="UP000030635">
    <property type="component" value="Chromosome"/>
</dbReference>
<feature type="binding site" evidence="7">
    <location>
        <begin position="283"/>
        <end position="285"/>
    </location>
    <ligand>
        <name>ATP</name>
        <dbReference type="ChEBI" id="CHEBI:30616"/>
    </ligand>
</feature>
<comment type="subunit">
    <text evidence="7">Homodimer.</text>
</comment>
<dbReference type="Pfam" id="PF00871">
    <property type="entry name" value="Acetate_kinase"/>
    <property type="match status" value="1"/>
</dbReference>
<comment type="pathway">
    <text evidence="7">Metabolic intermediate biosynthesis; acetyl-CoA biosynthesis; acetyl-CoA from acetate: step 1/2.</text>
</comment>
<dbReference type="KEGG" id="cbv:U729_262"/>
<dbReference type="InterPro" id="IPR043129">
    <property type="entry name" value="ATPase_NBD"/>
</dbReference>
<dbReference type="HAMAP" id="MF_00020">
    <property type="entry name" value="Acetate_kinase"/>
    <property type="match status" value="1"/>
</dbReference>
<dbReference type="STRING" id="1561.NPD11_2723"/>
<evidence type="ECO:0000256" key="8">
    <source>
        <dbReference type="RuleBase" id="RU003835"/>
    </source>
</evidence>
<comment type="function">
    <text evidence="7">Catalyzes the formation of acetyl phosphate from acetate and ATP. Can also catalyze the reverse reaction.</text>
</comment>
<comment type="cofactor">
    <cofactor evidence="7">
        <name>Mg(2+)</name>
        <dbReference type="ChEBI" id="CHEBI:18420"/>
    </cofactor>
    <cofactor evidence="7">
        <name>Mn(2+)</name>
        <dbReference type="ChEBI" id="CHEBI:29035"/>
    </cofactor>
    <text evidence="7">Mg(2+). Can also accept Mn(2+).</text>
</comment>
<dbReference type="PIRSF" id="PIRSF000722">
    <property type="entry name" value="Acetate_prop_kin"/>
    <property type="match status" value="1"/>
</dbReference>
<dbReference type="GO" id="GO:0005737">
    <property type="term" value="C:cytoplasm"/>
    <property type="evidence" value="ECO:0007669"/>
    <property type="project" value="UniProtKB-SubCell"/>
</dbReference>
<dbReference type="GO" id="GO:0000287">
    <property type="term" value="F:magnesium ion binding"/>
    <property type="evidence" value="ECO:0007669"/>
    <property type="project" value="UniProtKB-UniRule"/>
</dbReference>
<gene>
    <name evidence="7 9" type="primary">ackA</name>
    <name evidence="9" type="ORF">U729_262</name>
</gene>
<evidence type="ECO:0000256" key="6">
    <source>
        <dbReference type="ARBA" id="ARBA00022840"/>
    </source>
</evidence>
<dbReference type="eggNOG" id="COG0282">
    <property type="taxonomic scope" value="Bacteria"/>
</dbReference>
<evidence type="ECO:0000256" key="5">
    <source>
        <dbReference type="ARBA" id="ARBA00022777"/>
    </source>
</evidence>
<dbReference type="OrthoDB" id="9802453at2"/>
<dbReference type="EC" id="2.7.2.1" evidence="7"/>
<reference evidence="9 10" key="1">
    <citation type="journal article" date="2015" name="Infect. Genet. Evol.">
        <title>Genomic sequences of six botulinum neurotoxin-producing strains representing three clostridial species illustrate the mobility and diversity of botulinum neurotoxin genes.</title>
        <authorList>
            <person name="Smith T.J."/>
            <person name="Hill K.K."/>
            <person name="Xie G."/>
            <person name="Foley B.T."/>
            <person name="Williamson C.H."/>
            <person name="Foster J.T."/>
            <person name="Johnson S.L."/>
            <person name="Chertkov O."/>
            <person name="Teshima H."/>
            <person name="Gibbons H.S."/>
            <person name="Johnsky L.A."/>
            <person name="Karavis M.A."/>
            <person name="Smith L.A."/>
        </authorList>
    </citation>
    <scope>NUCLEOTIDE SEQUENCE [LARGE SCALE GENOMIC DNA]</scope>
    <source>
        <strain evidence="9 10">Sullivan</strain>
    </source>
</reference>
<keyword evidence="7" id="KW-0460">Magnesium</keyword>
<feature type="binding site" evidence="7">
    <location>
        <begin position="208"/>
        <end position="212"/>
    </location>
    <ligand>
        <name>ATP</name>
        <dbReference type="ChEBI" id="CHEBI:30616"/>
    </ligand>
</feature>
<evidence type="ECO:0000256" key="2">
    <source>
        <dbReference type="ARBA" id="ARBA00022490"/>
    </source>
</evidence>
<feature type="binding site" evidence="7">
    <location>
        <position position="14"/>
    </location>
    <ligand>
        <name>ATP</name>
        <dbReference type="ChEBI" id="CHEBI:30616"/>
    </ligand>
</feature>
<dbReference type="Gene3D" id="3.30.420.40">
    <property type="match status" value="2"/>
</dbReference>